<dbReference type="GO" id="GO:0070192">
    <property type="term" value="P:chromosome organization involved in meiotic cell cycle"/>
    <property type="evidence" value="ECO:0007669"/>
    <property type="project" value="InterPro"/>
</dbReference>
<accession>A0AAV7DXA9</accession>
<gene>
    <name evidence="2" type="ORF">H6P81_017144</name>
</gene>
<feature type="compositionally biased region" description="Low complexity" evidence="1">
    <location>
        <begin position="261"/>
        <end position="271"/>
    </location>
</feature>
<feature type="region of interest" description="Disordered" evidence="1">
    <location>
        <begin position="259"/>
        <end position="328"/>
    </location>
</feature>
<dbReference type="InterPro" id="IPR034546">
    <property type="entry name" value="PAIR1"/>
</dbReference>
<dbReference type="Proteomes" id="UP000825729">
    <property type="component" value="Unassembled WGS sequence"/>
</dbReference>
<feature type="region of interest" description="Disordered" evidence="1">
    <location>
        <begin position="71"/>
        <end position="94"/>
    </location>
</feature>
<dbReference type="GO" id="GO:0005634">
    <property type="term" value="C:nucleus"/>
    <property type="evidence" value="ECO:0007669"/>
    <property type="project" value="TreeGrafter"/>
</dbReference>
<dbReference type="GO" id="GO:0042138">
    <property type="term" value="P:meiotic DNA double-strand break formation"/>
    <property type="evidence" value="ECO:0007669"/>
    <property type="project" value="TreeGrafter"/>
</dbReference>
<evidence type="ECO:0000313" key="3">
    <source>
        <dbReference type="Proteomes" id="UP000825729"/>
    </source>
</evidence>
<dbReference type="GO" id="GO:0009556">
    <property type="term" value="P:microsporogenesis"/>
    <property type="evidence" value="ECO:0007669"/>
    <property type="project" value="TreeGrafter"/>
</dbReference>
<feature type="compositionally biased region" description="Basic residues" evidence="1">
    <location>
        <begin position="317"/>
        <end position="327"/>
    </location>
</feature>
<dbReference type="EMBL" id="JAINDJ010000007">
    <property type="protein sequence ID" value="KAG9441290.1"/>
    <property type="molecule type" value="Genomic_DNA"/>
</dbReference>
<reference evidence="2 3" key="1">
    <citation type="submission" date="2021-07" db="EMBL/GenBank/DDBJ databases">
        <title>The Aristolochia fimbriata genome: insights into angiosperm evolution, floral development and chemical biosynthesis.</title>
        <authorList>
            <person name="Jiao Y."/>
        </authorList>
    </citation>
    <scope>NUCLEOTIDE SEQUENCE [LARGE SCALE GENOMIC DNA]</scope>
    <source>
        <strain evidence="2">IBCAS-2021</strain>
        <tissue evidence="2">Leaf</tissue>
    </source>
</reference>
<evidence type="ECO:0000313" key="2">
    <source>
        <dbReference type="EMBL" id="KAG9441290.1"/>
    </source>
</evidence>
<sequence>MKMKINKACDLNSISVLPPYTRRANANPSGADGSGLGVNQASQLRSMSMSQQSFSQGVSLSQLSQNSIEENLTSEQRLGSQEREHSTKRNSSLMPVNYMREDSQIPLSKSCNSVTRRWNSAPLPDYKCQVTEELERRIGQVETSLSRLAMILDSIQSDVMQVNKSVKEVLLGTEGLRQRMVLHENTLELVTKGEEDIKTSLEKSLESDGSKLKQIESILSALPYQIRGQLLRLQSELCQTLTKEIEKVNISGPVITQPLNRATRAATRSATNQSSKKQPPTIVVPVAPPNSKKRDTKRRAAKTTSRRQTPAISARKMPTKHSKRVTPVKKEEDWRIMIDSDEETEGIFSFSHEEKEFGTQKRLMEEVKEETERILREARRRKRKCCSPIILLSD</sequence>
<comment type="caution">
    <text evidence="2">The sequence shown here is derived from an EMBL/GenBank/DDBJ whole genome shotgun (WGS) entry which is preliminary data.</text>
</comment>
<proteinExistence type="predicted"/>
<keyword evidence="3" id="KW-1185">Reference proteome</keyword>
<organism evidence="2 3">
    <name type="scientific">Aristolochia fimbriata</name>
    <name type="common">White veined hardy Dutchman's pipe vine</name>
    <dbReference type="NCBI Taxonomy" id="158543"/>
    <lineage>
        <taxon>Eukaryota</taxon>
        <taxon>Viridiplantae</taxon>
        <taxon>Streptophyta</taxon>
        <taxon>Embryophyta</taxon>
        <taxon>Tracheophyta</taxon>
        <taxon>Spermatophyta</taxon>
        <taxon>Magnoliopsida</taxon>
        <taxon>Magnoliidae</taxon>
        <taxon>Piperales</taxon>
        <taxon>Aristolochiaceae</taxon>
        <taxon>Aristolochia</taxon>
    </lineage>
</organism>
<dbReference type="GO" id="GO:0009553">
    <property type="term" value="P:embryo sac development"/>
    <property type="evidence" value="ECO:0007669"/>
    <property type="project" value="TreeGrafter"/>
</dbReference>
<dbReference type="PANTHER" id="PTHR37695:SF1">
    <property type="entry name" value="RECOMBINATION INITIATION DEFECTS 3-RELATED"/>
    <property type="match status" value="1"/>
</dbReference>
<evidence type="ECO:0000256" key="1">
    <source>
        <dbReference type="SAM" id="MobiDB-lite"/>
    </source>
</evidence>
<protein>
    <submittedName>
        <fullName evidence="2">Uncharacterized protein</fullName>
    </submittedName>
</protein>
<dbReference type="AlphaFoldDB" id="A0AAV7DXA9"/>
<name>A0AAV7DXA9_ARIFI</name>
<feature type="compositionally biased region" description="Basic residues" evidence="1">
    <location>
        <begin position="294"/>
        <end position="305"/>
    </location>
</feature>
<dbReference type="PANTHER" id="PTHR37695">
    <property type="entry name" value="RECOMBINATION INITIATION DEFECTS 3-RELATED"/>
    <property type="match status" value="1"/>
</dbReference>